<organism evidence="3 4">
    <name type="scientific">Pelagomonas calceolata</name>
    <dbReference type="NCBI Taxonomy" id="35677"/>
    <lineage>
        <taxon>Eukaryota</taxon>
        <taxon>Sar</taxon>
        <taxon>Stramenopiles</taxon>
        <taxon>Ochrophyta</taxon>
        <taxon>Pelagophyceae</taxon>
        <taxon>Pelagomonadales</taxon>
        <taxon>Pelagomonadaceae</taxon>
        <taxon>Pelagomonas</taxon>
    </lineage>
</organism>
<evidence type="ECO:0000256" key="2">
    <source>
        <dbReference type="SAM" id="Phobius"/>
    </source>
</evidence>
<keyword evidence="2" id="KW-1133">Transmembrane helix</keyword>
<accession>A0A8J2SQK7</accession>
<evidence type="ECO:0000313" key="4">
    <source>
        <dbReference type="Proteomes" id="UP000789595"/>
    </source>
</evidence>
<keyword evidence="4" id="KW-1185">Reference proteome</keyword>
<protein>
    <submittedName>
        <fullName evidence="3">Uncharacterized protein</fullName>
    </submittedName>
</protein>
<keyword evidence="2" id="KW-0812">Transmembrane</keyword>
<feature type="region of interest" description="Disordered" evidence="1">
    <location>
        <begin position="1"/>
        <end position="28"/>
    </location>
</feature>
<dbReference type="EMBL" id="CAKKNE010000004">
    <property type="protein sequence ID" value="CAH0374898.1"/>
    <property type="molecule type" value="Genomic_DNA"/>
</dbReference>
<name>A0A8J2SQK7_9STRA</name>
<dbReference type="AlphaFoldDB" id="A0A8J2SQK7"/>
<feature type="compositionally biased region" description="Basic residues" evidence="1">
    <location>
        <begin position="1"/>
        <end position="16"/>
    </location>
</feature>
<keyword evidence="2" id="KW-0472">Membrane</keyword>
<sequence length="640" mass="70395">MPRKTPSKKSPKKRSTKGSTDDDEPSTSLGTVFRESGGLAAIVAAAAVGVKAGYAHYVLLVLVLYVVTNEGRRNAVVHWWCRALRPFTPNQRRAFWLLQFLSIFADITRYGPEFKDYIRNVTLDPWRRPQLVGAAWLWCEERDLSLFAPPSGKGALPLVDLLARRLTNVPLDQCRRRMTLVGWVTGVGHLLGVVGVFPRLSALIAGSSLLFLQALHQLGSGSNHRWLLPSLSALCLSIDNRKESYGRRLLLVLTVAIFASAGYMKLCNGPDCSMEWASGASLRWSLAKQNPVESGLYMRELLRDSELLARLASISTLIVECGAPLALLATPKIRNLLCWAWAAFHVNIFIAMPNVNYLPSAVVYLTLLVDWGSPQEPVKRRGGFVKAILGCLVVAAATITTATRSQAWPFTCLPMFSPRRDSSWSKECMTLNQTRIFMKERHATTMASRQWASVLLTWYDPVDHVILHGPFADGGHELRKYGKLMRVLSAELRYQEAHARSYDGGRAPAAFALDDAILADASSQESLASYCAYANATDELARCASVAHRLKKVAAPSEKPKPKAVLVAASLTHRQCGPEGPRDAVVAVRRIDGAAPCSIPGAALTAYWTADAENVPEGRQPALDVTRAFCQHLTGISRYY</sequence>
<comment type="caution">
    <text evidence="3">The sequence shown here is derived from an EMBL/GenBank/DDBJ whole genome shotgun (WGS) entry which is preliminary data.</text>
</comment>
<evidence type="ECO:0000313" key="3">
    <source>
        <dbReference type="EMBL" id="CAH0374898.1"/>
    </source>
</evidence>
<dbReference type="Proteomes" id="UP000789595">
    <property type="component" value="Unassembled WGS sequence"/>
</dbReference>
<gene>
    <name evidence="3" type="ORF">PECAL_4P22090</name>
</gene>
<evidence type="ECO:0000256" key="1">
    <source>
        <dbReference type="SAM" id="MobiDB-lite"/>
    </source>
</evidence>
<reference evidence="3" key="1">
    <citation type="submission" date="2021-11" db="EMBL/GenBank/DDBJ databases">
        <authorList>
            <consortium name="Genoscope - CEA"/>
            <person name="William W."/>
        </authorList>
    </citation>
    <scope>NUCLEOTIDE SEQUENCE</scope>
</reference>
<feature type="transmembrane region" description="Helical" evidence="2">
    <location>
        <begin position="39"/>
        <end position="67"/>
    </location>
</feature>
<proteinExistence type="predicted"/>